<comment type="caution">
    <text evidence="1">The sequence shown here is derived from an EMBL/GenBank/DDBJ whole genome shotgun (WGS) entry which is preliminary data.</text>
</comment>
<organism evidence="1 2">
    <name type="scientific">Candidatus Fonsibacter lacus</name>
    <dbReference type="NCBI Taxonomy" id="2576439"/>
    <lineage>
        <taxon>Bacteria</taxon>
        <taxon>Pseudomonadati</taxon>
        <taxon>Pseudomonadota</taxon>
        <taxon>Alphaproteobacteria</taxon>
        <taxon>Candidatus Pelagibacterales</taxon>
        <taxon>Candidatus Pelagibacterales incertae sedis</taxon>
        <taxon>Candidatus Fonsibacter</taxon>
    </lineage>
</organism>
<proteinExistence type="predicted"/>
<dbReference type="AlphaFoldDB" id="A0A964XQR1"/>
<dbReference type="Proteomes" id="UP000713222">
    <property type="component" value="Unassembled WGS sequence"/>
</dbReference>
<accession>A0A964XQR1</accession>
<gene>
    <name evidence="1" type="ORF">EBV32_05335</name>
</gene>
<name>A0A964XQR1_9PROT</name>
<evidence type="ECO:0000313" key="1">
    <source>
        <dbReference type="EMBL" id="NBN88488.1"/>
    </source>
</evidence>
<evidence type="ECO:0000313" key="2">
    <source>
        <dbReference type="Proteomes" id="UP000713222"/>
    </source>
</evidence>
<feature type="non-terminal residue" evidence="1">
    <location>
        <position position="1"/>
    </location>
</feature>
<reference evidence="1" key="1">
    <citation type="submission" date="2018-10" db="EMBL/GenBank/DDBJ databases">
        <title>Iterative Subtractive Binning of Freshwater Chronoseries Metagenomes Recovers Nearly Complete Genomes from over Four Hundred Novel Species.</title>
        <authorList>
            <person name="Rodriguez-R L.M."/>
            <person name="Tsementzi D."/>
            <person name="Luo C."/>
            <person name="Konstantinidis K.T."/>
        </authorList>
    </citation>
    <scope>NUCLEOTIDE SEQUENCE</scope>
    <source>
        <strain evidence="1">WB7_6_001</strain>
    </source>
</reference>
<sequence length="122" mass="11970">TNLQEDLTAGNVAKLTFTLEGYGVPQDYQQGDGIATLTITNGGNGLSAGTGVALVSTSPAQGNLSGKNATATITVNGSGVIQTITVVASGENYKVGDVLTITDTAVVGSGDTAPVLTVATVA</sequence>
<dbReference type="EMBL" id="RGET01000142">
    <property type="protein sequence ID" value="NBN88488.1"/>
    <property type="molecule type" value="Genomic_DNA"/>
</dbReference>
<protein>
    <submittedName>
        <fullName evidence="1">Uncharacterized protein</fullName>
    </submittedName>
</protein>